<dbReference type="InterPro" id="IPR015904">
    <property type="entry name" value="Sulphide_quinone_reductase"/>
</dbReference>
<organism evidence="1 2">
    <name type="scientific">Acinetobacter pittii</name>
    <name type="common">Acinetobacter genomosp. 3</name>
    <dbReference type="NCBI Taxonomy" id="48296"/>
    <lineage>
        <taxon>Bacteria</taxon>
        <taxon>Pseudomonadati</taxon>
        <taxon>Pseudomonadota</taxon>
        <taxon>Gammaproteobacteria</taxon>
        <taxon>Moraxellales</taxon>
        <taxon>Moraxellaceae</taxon>
        <taxon>Acinetobacter</taxon>
        <taxon>Acinetobacter calcoaceticus/baumannii complex</taxon>
    </lineage>
</organism>
<protein>
    <submittedName>
        <fullName evidence="1">Uncharacterized protein</fullName>
    </submittedName>
</protein>
<dbReference type="InterPro" id="IPR036188">
    <property type="entry name" value="FAD/NAD-bd_sf"/>
</dbReference>
<dbReference type="EMBL" id="CP033540">
    <property type="protein sequence ID" value="AZC00618.1"/>
    <property type="molecule type" value="Genomic_DNA"/>
</dbReference>
<dbReference type="PANTHER" id="PTHR10632:SF2">
    <property type="entry name" value="SULFIDE:QUINONE OXIDOREDUCTASE, MITOCHONDRIAL"/>
    <property type="match status" value="1"/>
</dbReference>
<dbReference type="GO" id="GO:0070221">
    <property type="term" value="P:sulfide oxidation, using sulfide:quinone oxidoreductase"/>
    <property type="evidence" value="ECO:0007669"/>
    <property type="project" value="TreeGrafter"/>
</dbReference>
<name>A0A3G6YKZ0_ACIPI</name>
<dbReference type="AlphaFoldDB" id="A0A3G6YKZ0"/>
<dbReference type="Proteomes" id="UP000254410">
    <property type="component" value="Chromosome"/>
</dbReference>
<gene>
    <name evidence="1" type="ORF">DKE52_010595</name>
</gene>
<evidence type="ECO:0000313" key="2">
    <source>
        <dbReference type="Proteomes" id="UP000254410"/>
    </source>
</evidence>
<evidence type="ECO:0000313" key="1">
    <source>
        <dbReference type="EMBL" id="AZC00618.1"/>
    </source>
</evidence>
<dbReference type="GO" id="GO:0071949">
    <property type="term" value="F:FAD binding"/>
    <property type="evidence" value="ECO:0007669"/>
    <property type="project" value="TreeGrafter"/>
</dbReference>
<accession>A0A3G6YKZ0</accession>
<dbReference type="PANTHER" id="PTHR10632">
    <property type="entry name" value="SULFIDE:QUINONE OXIDOREDUCTASE"/>
    <property type="match status" value="1"/>
</dbReference>
<dbReference type="Gene3D" id="3.50.50.60">
    <property type="entry name" value="FAD/NAD(P)-binding domain"/>
    <property type="match status" value="2"/>
</dbReference>
<reference evidence="1 2" key="1">
    <citation type="submission" date="2018-11" db="EMBL/GenBank/DDBJ databases">
        <authorList>
            <person name="Kuo S.-C."/>
            <person name="Chen F.-J."/>
            <person name="Liao Y.-C."/>
        </authorList>
    </citation>
    <scope>NUCLEOTIDE SEQUENCE [LARGE SCALE GENOMIC DNA]</scope>
    <source>
        <strain evidence="1 2">2014S06-099</strain>
    </source>
</reference>
<proteinExistence type="predicted"/>
<dbReference type="GO" id="GO:0070224">
    <property type="term" value="F:sulfide:quinone oxidoreductase activity"/>
    <property type="evidence" value="ECO:0007669"/>
    <property type="project" value="TreeGrafter"/>
</dbReference>
<sequence>MNNENAALVETDFDMLHVVPPQQAPDFIRASTLTDEAGWVSVNPQTLQHTQHANIFCFRRCDECA</sequence>
<reference evidence="1 2" key="2">
    <citation type="submission" date="2018-12" db="EMBL/GenBank/DDBJ databases">
        <title>Molecular Epidemiology of Emerging Carbapenem-Resistance in Acinetobacter nosocomialis and Acinetobacter pittii in Taiwan, 2010-2014.</title>
        <authorList>
            <person name="Huang W.-C."/>
            <person name="Wang H.-Y."/>
            <person name="Lai J.-F."/>
            <person name="Lauderdale T.-L."/>
            <person name="Sytwu H.-K."/>
        </authorList>
    </citation>
    <scope>NUCLEOTIDE SEQUENCE [LARGE SCALE GENOMIC DNA]</scope>
    <source>
        <strain evidence="1 2">2014S06-099</strain>
    </source>
</reference>